<keyword evidence="1" id="KW-0418">Kinase</keyword>
<name>A0A1Z4VQ45_9GAMM</name>
<accession>A0A1Z4VQ45</accession>
<dbReference type="RefSeq" id="WP_157745450.1">
    <property type="nucleotide sequence ID" value="NZ_AP018052.1"/>
</dbReference>
<gene>
    <name evidence="1" type="ORF">FOKN1_1358</name>
</gene>
<dbReference type="Proteomes" id="UP000218765">
    <property type="component" value="Chromosome"/>
</dbReference>
<organism evidence="1 2">
    <name type="scientific">Thiohalobacter thiocyanaticus</name>
    <dbReference type="NCBI Taxonomy" id="585455"/>
    <lineage>
        <taxon>Bacteria</taxon>
        <taxon>Pseudomonadati</taxon>
        <taxon>Pseudomonadota</taxon>
        <taxon>Gammaproteobacteria</taxon>
        <taxon>Thiohalobacterales</taxon>
        <taxon>Thiohalobacteraceae</taxon>
        <taxon>Thiohalobacter</taxon>
    </lineage>
</organism>
<dbReference type="OrthoDB" id="9155987at2"/>
<dbReference type="KEGG" id="ttc:FOKN1_1358"/>
<evidence type="ECO:0000313" key="1">
    <source>
        <dbReference type="EMBL" id="BAZ93756.1"/>
    </source>
</evidence>
<protein>
    <submittedName>
        <fullName evidence="1">Signal transduction histidine kinase</fullName>
    </submittedName>
</protein>
<reference evidence="1 2" key="1">
    <citation type="submission" date="2017-05" db="EMBL/GenBank/DDBJ databases">
        <title>Thiocyanate degradation by Thiohalobacter thiocyanaticus FOKN1.</title>
        <authorList>
            <person name="Oshiki M."/>
            <person name="Fukushima T."/>
            <person name="Kawano S."/>
            <person name="Nakagawa J."/>
        </authorList>
    </citation>
    <scope>NUCLEOTIDE SEQUENCE [LARGE SCALE GENOMIC DNA]</scope>
    <source>
        <strain evidence="1 2">FOKN1</strain>
    </source>
</reference>
<dbReference type="GO" id="GO:0016301">
    <property type="term" value="F:kinase activity"/>
    <property type="evidence" value="ECO:0007669"/>
    <property type="project" value="UniProtKB-KW"/>
</dbReference>
<keyword evidence="1" id="KW-0808">Transferase</keyword>
<dbReference type="EMBL" id="AP018052">
    <property type="protein sequence ID" value="BAZ93756.1"/>
    <property type="molecule type" value="Genomic_DNA"/>
</dbReference>
<keyword evidence="2" id="KW-1185">Reference proteome</keyword>
<sequence length="56" mass="6369">MEDRVQINVRISADLADKIDEKRMQLKGELGKIPTRSEVVRLALEAYLKVNDEPSS</sequence>
<dbReference type="AlphaFoldDB" id="A0A1Z4VQ45"/>
<evidence type="ECO:0000313" key="2">
    <source>
        <dbReference type="Proteomes" id="UP000218765"/>
    </source>
</evidence>
<proteinExistence type="predicted"/>